<organism evidence="1">
    <name type="scientific">Trichophyton rubrum CBS 288.86</name>
    <dbReference type="NCBI Taxonomy" id="1215330"/>
    <lineage>
        <taxon>Eukaryota</taxon>
        <taxon>Fungi</taxon>
        <taxon>Dikarya</taxon>
        <taxon>Ascomycota</taxon>
        <taxon>Pezizomycotina</taxon>
        <taxon>Eurotiomycetes</taxon>
        <taxon>Eurotiomycetidae</taxon>
        <taxon>Onygenales</taxon>
        <taxon>Arthrodermataceae</taxon>
        <taxon>Trichophyton</taxon>
    </lineage>
</organism>
<name>A0A022WBH3_TRIRU</name>
<proteinExistence type="predicted"/>
<dbReference type="AlphaFoldDB" id="A0A022WBH3"/>
<dbReference type="HOGENOM" id="CLU_1950352_0_0_1"/>
<accession>A0A022WBH3</accession>
<evidence type="ECO:0000313" key="1">
    <source>
        <dbReference type="EMBL" id="EZF55496.1"/>
    </source>
</evidence>
<dbReference type="Proteomes" id="UP000023758">
    <property type="component" value="Unassembled WGS sequence"/>
</dbReference>
<dbReference type="EMBL" id="KK207749">
    <property type="protein sequence ID" value="EZF55496.1"/>
    <property type="molecule type" value="Genomic_DNA"/>
</dbReference>
<gene>
    <name evidence="1" type="ORF">H103_01886</name>
</gene>
<reference evidence="1" key="1">
    <citation type="submission" date="2014-02" db="EMBL/GenBank/DDBJ databases">
        <title>The Genome Sequence of Trichophyton rubrum (morphotype fischeri) CBS 288.86.</title>
        <authorList>
            <consortium name="The Broad Institute Genomics Platform"/>
            <person name="Cuomo C.A."/>
            <person name="White T.C."/>
            <person name="Graser Y."/>
            <person name="Martinez-Rossi N."/>
            <person name="Heitman J."/>
            <person name="Young S.K."/>
            <person name="Zeng Q."/>
            <person name="Gargeya S."/>
            <person name="Abouelleil A."/>
            <person name="Alvarado L."/>
            <person name="Chapman S.B."/>
            <person name="Gainer-Dewar J."/>
            <person name="Goldberg J."/>
            <person name="Griggs A."/>
            <person name="Gujja S."/>
            <person name="Hansen M."/>
            <person name="Howarth C."/>
            <person name="Imamovic A."/>
            <person name="Larimer J."/>
            <person name="Martinez D."/>
            <person name="Murphy C."/>
            <person name="Pearson M.D."/>
            <person name="Persinoti G."/>
            <person name="Poon T."/>
            <person name="Priest M."/>
            <person name="Roberts A.D."/>
            <person name="Saif S."/>
            <person name="Shea T.D."/>
            <person name="Sykes S.N."/>
            <person name="Wortman J."/>
            <person name="Nusbaum C."/>
            <person name="Birren B."/>
        </authorList>
    </citation>
    <scope>NUCLEOTIDE SEQUENCE [LARGE SCALE GENOMIC DNA]</scope>
    <source>
        <strain evidence="1">CBS 288.86</strain>
    </source>
</reference>
<sequence length="129" mass="14928">MNMQCLRIATGELCIVYRGLRIFIHDGGFPIGTGSSNIAFSGLPAPLNSMSKLKSGSNTRATQPYTCWVQEYRRRHWFLYPSTLAHADAGNIDPRRRYPIPPRRSQQYGQLPVHFCKRHFLEAIRKMFW</sequence>
<protein>
    <submittedName>
        <fullName evidence="1">Uncharacterized protein</fullName>
    </submittedName>
</protein>